<evidence type="ECO:0000256" key="5">
    <source>
        <dbReference type="SAM" id="MobiDB-lite"/>
    </source>
</evidence>
<dbReference type="Pfam" id="PF00440">
    <property type="entry name" value="TetR_N"/>
    <property type="match status" value="1"/>
</dbReference>
<dbReference type="OrthoDB" id="9796019at2"/>
<keyword evidence="3" id="KW-0804">Transcription</keyword>
<evidence type="ECO:0000256" key="1">
    <source>
        <dbReference type="ARBA" id="ARBA00023015"/>
    </source>
</evidence>
<evidence type="ECO:0000256" key="2">
    <source>
        <dbReference type="ARBA" id="ARBA00023125"/>
    </source>
</evidence>
<proteinExistence type="predicted"/>
<feature type="region of interest" description="Disordered" evidence="5">
    <location>
        <begin position="20"/>
        <end position="47"/>
    </location>
</feature>
<dbReference type="EMBL" id="FNIR01000004">
    <property type="protein sequence ID" value="SDO24793.1"/>
    <property type="molecule type" value="Genomic_DNA"/>
</dbReference>
<evidence type="ECO:0000259" key="6">
    <source>
        <dbReference type="PROSITE" id="PS50977"/>
    </source>
</evidence>
<dbReference type="Gene3D" id="1.10.10.60">
    <property type="entry name" value="Homeodomain-like"/>
    <property type="match status" value="1"/>
</dbReference>
<dbReference type="InterPro" id="IPR009057">
    <property type="entry name" value="Homeodomain-like_sf"/>
</dbReference>
<feature type="domain" description="HTH tetR-type" evidence="6">
    <location>
        <begin position="45"/>
        <end position="105"/>
    </location>
</feature>
<organism evidence="7 8">
    <name type="scientific">Klenkia soli</name>
    <dbReference type="NCBI Taxonomy" id="1052260"/>
    <lineage>
        <taxon>Bacteria</taxon>
        <taxon>Bacillati</taxon>
        <taxon>Actinomycetota</taxon>
        <taxon>Actinomycetes</taxon>
        <taxon>Geodermatophilales</taxon>
        <taxon>Geodermatophilaceae</taxon>
        <taxon>Klenkia</taxon>
    </lineage>
</organism>
<dbReference type="PROSITE" id="PS50977">
    <property type="entry name" value="HTH_TETR_2"/>
    <property type="match status" value="1"/>
</dbReference>
<reference evidence="8" key="1">
    <citation type="submission" date="2016-10" db="EMBL/GenBank/DDBJ databases">
        <authorList>
            <person name="Varghese N."/>
            <person name="Submissions S."/>
        </authorList>
    </citation>
    <scope>NUCLEOTIDE SEQUENCE [LARGE SCALE GENOMIC DNA]</scope>
    <source>
        <strain evidence="8">DSM 45843</strain>
    </source>
</reference>
<evidence type="ECO:0000256" key="3">
    <source>
        <dbReference type="ARBA" id="ARBA00023163"/>
    </source>
</evidence>
<dbReference type="Pfam" id="PF16859">
    <property type="entry name" value="TetR_C_11"/>
    <property type="match status" value="1"/>
</dbReference>
<dbReference type="GO" id="GO:0000976">
    <property type="term" value="F:transcription cis-regulatory region binding"/>
    <property type="evidence" value="ECO:0007669"/>
    <property type="project" value="TreeGrafter"/>
</dbReference>
<feature type="DNA-binding region" description="H-T-H motif" evidence="4">
    <location>
        <begin position="68"/>
        <end position="87"/>
    </location>
</feature>
<dbReference type="SUPFAM" id="SSF46689">
    <property type="entry name" value="Homeodomain-like"/>
    <property type="match status" value="1"/>
</dbReference>
<gene>
    <name evidence="7" type="ORF">SAMN05660199_01633</name>
</gene>
<evidence type="ECO:0000313" key="7">
    <source>
        <dbReference type="EMBL" id="SDO24793.1"/>
    </source>
</evidence>
<keyword evidence="1" id="KW-0805">Transcription regulation</keyword>
<dbReference type="GO" id="GO:0003700">
    <property type="term" value="F:DNA-binding transcription factor activity"/>
    <property type="evidence" value="ECO:0007669"/>
    <property type="project" value="TreeGrafter"/>
</dbReference>
<dbReference type="InterPro" id="IPR036271">
    <property type="entry name" value="Tet_transcr_reg_TetR-rel_C_sf"/>
</dbReference>
<keyword evidence="2 4" id="KW-0238">DNA-binding</keyword>
<sequence length="226" mass="23908">MASGPLQAGLRTGGLSIAPVHFRRDPEPLPAGPDTPGRPGRRRDPAVDEAVKTAVLDLLAERGWDGVSMDAVAARAKVGKASIYRRWSSRVQMVAETIAELNRGEVTAPDTGTLRGDLLEVVGAMVATLRGPLGDASRAVIGVLAHEPDLATAFQEGSLAIWREAFGQVFGAAIARGELDPARLATTAAEAGPAVVMQRWLVMGQPLEDDLVHEVVDDVMLPLLTR</sequence>
<protein>
    <submittedName>
        <fullName evidence="7">Transcriptional regulator, TetR family</fullName>
    </submittedName>
</protein>
<evidence type="ECO:0000256" key="4">
    <source>
        <dbReference type="PROSITE-ProRule" id="PRU00335"/>
    </source>
</evidence>
<dbReference type="PANTHER" id="PTHR30055:SF148">
    <property type="entry name" value="TETR-FAMILY TRANSCRIPTIONAL REGULATOR"/>
    <property type="match status" value="1"/>
</dbReference>
<accession>A0A1H0I076</accession>
<evidence type="ECO:0000313" key="8">
    <source>
        <dbReference type="Proteomes" id="UP000199088"/>
    </source>
</evidence>
<dbReference type="InterPro" id="IPR050109">
    <property type="entry name" value="HTH-type_TetR-like_transc_reg"/>
</dbReference>
<dbReference type="STRING" id="1052260.SAMN05660199_01633"/>
<dbReference type="PANTHER" id="PTHR30055">
    <property type="entry name" value="HTH-TYPE TRANSCRIPTIONAL REGULATOR RUTR"/>
    <property type="match status" value="1"/>
</dbReference>
<keyword evidence="8" id="KW-1185">Reference proteome</keyword>
<name>A0A1H0I076_9ACTN</name>
<dbReference type="InterPro" id="IPR011075">
    <property type="entry name" value="TetR_C"/>
</dbReference>
<dbReference type="AlphaFoldDB" id="A0A1H0I076"/>
<dbReference type="SUPFAM" id="SSF48498">
    <property type="entry name" value="Tetracyclin repressor-like, C-terminal domain"/>
    <property type="match status" value="1"/>
</dbReference>
<dbReference type="Proteomes" id="UP000199088">
    <property type="component" value="Unassembled WGS sequence"/>
</dbReference>
<dbReference type="InterPro" id="IPR001647">
    <property type="entry name" value="HTH_TetR"/>
</dbReference>
<dbReference type="Gene3D" id="1.10.357.10">
    <property type="entry name" value="Tetracycline Repressor, domain 2"/>
    <property type="match status" value="1"/>
</dbReference>